<evidence type="ECO:0000256" key="2">
    <source>
        <dbReference type="SAM" id="SignalP"/>
    </source>
</evidence>
<organism evidence="3 4">
    <name type="scientific">Oedothorax gibbosus</name>
    <dbReference type="NCBI Taxonomy" id="931172"/>
    <lineage>
        <taxon>Eukaryota</taxon>
        <taxon>Metazoa</taxon>
        <taxon>Ecdysozoa</taxon>
        <taxon>Arthropoda</taxon>
        <taxon>Chelicerata</taxon>
        <taxon>Arachnida</taxon>
        <taxon>Araneae</taxon>
        <taxon>Araneomorphae</taxon>
        <taxon>Entelegynae</taxon>
        <taxon>Araneoidea</taxon>
        <taxon>Linyphiidae</taxon>
        <taxon>Erigoninae</taxon>
        <taxon>Oedothorax</taxon>
    </lineage>
</organism>
<feature type="signal peptide" evidence="2">
    <location>
        <begin position="1"/>
        <end position="20"/>
    </location>
</feature>
<comment type="caution">
    <text evidence="3">The sequence shown here is derived from an EMBL/GenBank/DDBJ whole genome shotgun (WGS) entry which is preliminary data.</text>
</comment>
<proteinExistence type="predicted"/>
<dbReference type="Proteomes" id="UP000827092">
    <property type="component" value="Unassembled WGS sequence"/>
</dbReference>
<reference evidence="3 4" key="1">
    <citation type="journal article" date="2022" name="Nat. Ecol. Evol.">
        <title>A masculinizing supergene underlies an exaggerated male reproductive morph in a spider.</title>
        <authorList>
            <person name="Hendrickx F."/>
            <person name="De Corte Z."/>
            <person name="Sonet G."/>
            <person name="Van Belleghem S.M."/>
            <person name="Kostlbacher S."/>
            <person name="Vangestel C."/>
        </authorList>
    </citation>
    <scope>NUCLEOTIDE SEQUENCE [LARGE SCALE GENOMIC DNA]</scope>
    <source>
        <strain evidence="3">W744_W776</strain>
    </source>
</reference>
<evidence type="ECO:0000313" key="4">
    <source>
        <dbReference type="Proteomes" id="UP000827092"/>
    </source>
</evidence>
<protein>
    <submittedName>
        <fullName evidence="3">Uncharacterized protein</fullName>
    </submittedName>
</protein>
<evidence type="ECO:0000256" key="1">
    <source>
        <dbReference type="SAM" id="MobiDB-lite"/>
    </source>
</evidence>
<sequence length="148" mass="16384">MMYQIYKCAVLFSCVSVLYAVDDNFRFYSPAAATYKSVRKTRSVPSSQLDAFPNQNSGLLPNNFQDFNAGSISKNLFIPSLPSIIQTDPESSTSYDPSGSSTLLPYNKIPTNQEAAPERFPSLSEFPSLESYTFNDFPKTLLPIPAVT</sequence>
<keyword evidence="2" id="KW-0732">Signal</keyword>
<dbReference type="EMBL" id="JAFNEN010000069">
    <property type="protein sequence ID" value="KAG8196437.1"/>
    <property type="molecule type" value="Genomic_DNA"/>
</dbReference>
<evidence type="ECO:0000313" key="3">
    <source>
        <dbReference type="EMBL" id="KAG8196437.1"/>
    </source>
</evidence>
<feature type="region of interest" description="Disordered" evidence="1">
    <location>
        <begin position="87"/>
        <end position="107"/>
    </location>
</feature>
<gene>
    <name evidence="3" type="ORF">JTE90_012262</name>
</gene>
<keyword evidence="4" id="KW-1185">Reference proteome</keyword>
<feature type="chain" id="PRO_5043372477" evidence="2">
    <location>
        <begin position="21"/>
        <end position="148"/>
    </location>
</feature>
<feature type="compositionally biased region" description="Low complexity" evidence="1">
    <location>
        <begin position="91"/>
        <end position="101"/>
    </location>
</feature>
<name>A0AAV6VI47_9ARAC</name>
<dbReference type="AlphaFoldDB" id="A0AAV6VI47"/>
<accession>A0AAV6VI47</accession>